<evidence type="ECO:0000256" key="5">
    <source>
        <dbReference type="ARBA" id="ARBA00023136"/>
    </source>
</evidence>
<feature type="transmembrane region" description="Helical" evidence="7">
    <location>
        <begin position="168"/>
        <end position="184"/>
    </location>
</feature>
<keyword evidence="3 7" id="KW-0812">Transmembrane</keyword>
<evidence type="ECO:0000256" key="6">
    <source>
        <dbReference type="SAM" id="MobiDB-lite"/>
    </source>
</evidence>
<feature type="domain" description="EamA" evidence="8">
    <location>
        <begin position="44"/>
        <end position="184"/>
    </location>
</feature>
<keyword evidence="4 7" id="KW-1133">Transmembrane helix</keyword>
<dbReference type="HOGENOM" id="CLU_042632_0_0_2"/>
<feature type="transmembrane region" description="Helical" evidence="7">
    <location>
        <begin position="112"/>
        <end position="134"/>
    </location>
</feature>
<evidence type="ECO:0000256" key="4">
    <source>
        <dbReference type="ARBA" id="ARBA00022989"/>
    </source>
</evidence>
<dbReference type="KEGG" id="mbg:BN140_2242"/>
<evidence type="ECO:0000313" key="10">
    <source>
        <dbReference type="Proteomes" id="UP000009007"/>
    </source>
</evidence>
<reference evidence="10" key="1">
    <citation type="journal article" date="2012" name="J. Bacteriol.">
        <title>Complete genome sequence of the hydrogenotrophic, methanogenic archaeon Methanoculleus bourgensis strain MS2T, isolated from a sewage sludge digester.</title>
        <authorList>
            <person name="Maus I."/>
            <person name="Wibberg D."/>
            <person name="Stantscheff R."/>
            <person name="Eikmeyer F.G."/>
            <person name="Seffner A."/>
            <person name="Boelter J."/>
            <person name="Szczepanowski R."/>
            <person name="Blom J."/>
            <person name="Jaenicke S."/>
            <person name="Konig H."/>
            <person name="Puhler A."/>
            <person name="Schluter A."/>
        </authorList>
    </citation>
    <scope>NUCLEOTIDE SEQUENCE [LARGE SCALE GENOMIC DNA]</scope>
    <source>
        <strain evidence="10">ATCC 43281 / DSM 3045 / OCM 15 / MS2</strain>
    </source>
</reference>
<evidence type="ECO:0000313" key="9">
    <source>
        <dbReference type="EMBL" id="CCJ37165.1"/>
    </source>
</evidence>
<dbReference type="BioCyc" id="MBOU1201294:BN140_RS11145-MONOMER"/>
<sequence length="398" mass="42200">MGPRGRPVPTLFVTQHNLEALLLYPRRPADVDHEASTLSQYRTPILCALITAVLIGGSAPFTKLLLDGAGPLALAALVSLGSGSGALLFSLFGTAAGTRRSHVEAPPGRSDIPWLIGVTVFGGVLAPVTLIFSLPGTPAATAALLLNFEAVATTLIAAAVFGEWVSRRVWVALGCITASCILLTCDPVTGFGLSLPALGILLTCLFWAVDNNLGQRLSAKDPLLTISIKGIGAGIITLLFTVAAGEPFPDPVTTAAAMVIGFLCYGGLTSILFLLALRGIGAARAGSLLAVSPFFGVLFSLVLFAELPAGAFYVALPVMALGAWLLISEEHSHPHRHPPVVHEHRHRHDDLHHDHTHTVDDPPLSSATDEHSHVHAHAELFHEHPHQPDIHHRHPHRR</sequence>
<evidence type="ECO:0000256" key="3">
    <source>
        <dbReference type="ARBA" id="ARBA00022692"/>
    </source>
</evidence>
<name>I7L0Z5_METBM</name>
<feature type="transmembrane region" description="Helical" evidence="7">
    <location>
        <begin position="72"/>
        <end position="92"/>
    </location>
</feature>
<comment type="subcellular location">
    <subcellularLocation>
        <location evidence="1">Cell membrane</location>
        <topology evidence="1">Multi-pass membrane protein</topology>
    </subcellularLocation>
</comment>
<feature type="transmembrane region" description="Helical" evidence="7">
    <location>
        <begin position="140"/>
        <end position="161"/>
    </location>
</feature>
<feature type="transmembrane region" description="Helical" evidence="7">
    <location>
        <begin position="311"/>
        <end position="327"/>
    </location>
</feature>
<feature type="region of interest" description="Disordered" evidence="6">
    <location>
        <begin position="347"/>
        <end position="374"/>
    </location>
</feature>
<organism evidence="9 10">
    <name type="scientific">Methanoculleus bourgensis (strain ATCC 43281 / DSM 3045 / OCM 15 / MS2)</name>
    <name type="common">Methanogenium bourgense</name>
    <dbReference type="NCBI Taxonomy" id="1201294"/>
    <lineage>
        <taxon>Archaea</taxon>
        <taxon>Methanobacteriati</taxon>
        <taxon>Methanobacteriota</taxon>
        <taxon>Stenosarchaea group</taxon>
        <taxon>Methanomicrobia</taxon>
        <taxon>Methanomicrobiales</taxon>
        <taxon>Methanomicrobiaceae</taxon>
        <taxon>Methanoculleus</taxon>
    </lineage>
</organism>
<keyword evidence="10" id="KW-1185">Reference proteome</keyword>
<feature type="transmembrane region" description="Helical" evidence="7">
    <location>
        <begin position="288"/>
        <end position="305"/>
    </location>
</feature>
<dbReference type="GeneID" id="13354193"/>
<feature type="compositionally biased region" description="Basic and acidic residues" evidence="6">
    <location>
        <begin position="348"/>
        <end position="360"/>
    </location>
</feature>
<accession>I7L0Z5</accession>
<dbReference type="InterPro" id="IPR000620">
    <property type="entry name" value="EamA_dom"/>
</dbReference>
<keyword evidence="5 7" id="KW-0472">Membrane</keyword>
<feature type="transmembrane region" description="Helical" evidence="7">
    <location>
        <begin position="255"/>
        <end position="276"/>
    </location>
</feature>
<proteinExistence type="predicted"/>
<feature type="transmembrane region" description="Helical" evidence="7">
    <location>
        <begin position="221"/>
        <end position="243"/>
    </location>
</feature>
<dbReference type="GO" id="GO:0005886">
    <property type="term" value="C:plasma membrane"/>
    <property type="evidence" value="ECO:0007669"/>
    <property type="project" value="UniProtKB-SubCell"/>
</dbReference>
<dbReference type="InterPro" id="IPR037185">
    <property type="entry name" value="EmrE-like"/>
</dbReference>
<feature type="transmembrane region" description="Helical" evidence="7">
    <location>
        <begin position="45"/>
        <end position="66"/>
    </location>
</feature>
<feature type="domain" description="EamA" evidence="8">
    <location>
        <begin position="197"/>
        <end position="327"/>
    </location>
</feature>
<dbReference type="PANTHER" id="PTHR42920:SF11">
    <property type="entry name" value="INNER MEMBRANE PROTEIN YTFF"/>
    <property type="match status" value="1"/>
</dbReference>
<evidence type="ECO:0000256" key="7">
    <source>
        <dbReference type="SAM" id="Phobius"/>
    </source>
</evidence>
<gene>
    <name evidence="9" type="ordered locus">BN140_2242</name>
</gene>
<dbReference type="Proteomes" id="UP000009007">
    <property type="component" value="Chromosome I"/>
</dbReference>
<dbReference type="STRING" id="1201294.BN140_2242"/>
<keyword evidence="2" id="KW-1003">Cell membrane</keyword>
<evidence type="ECO:0000256" key="2">
    <source>
        <dbReference type="ARBA" id="ARBA00022475"/>
    </source>
</evidence>
<dbReference type="EMBL" id="HE964772">
    <property type="protein sequence ID" value="CCJ37165.1"/>
    <property type="molecule type" value="Genomic_DNA"/>
</dbReference>
<protein>
    <recommendedName>
        <fullName evidence="8">EamA domain-containing protein</fullName>
    </recommendedName>
</protein>
<dbReference type="RefSeq" id="WP_014868138.1">
    <property type="nucleotide sequence ID" value="NC_018227.2"/>
</dbReference>
<dbReference type="AlphaFoldDB" id="I7L0Z5"/>
<evidence type="ECO:0000259" key="8">
    <source>
        <dbReference type="Pfam" id="PF00892"/>
    </source>
</evidence>
<dbReference type="PATRIC" id="fig|1201294.9.peg.2498"/>
<dbReference type="Pfam" id="PF00892">
    <property type="entry name" value="EamA"/>
    <property type="match status" value="2"/>
</dbReference>
<evidence type="ECO:0000256" key="1">
    <source>
        <dbReference type="ARBA" id="ARBA00004651"/>
    </source>
</evidence>
<dbReference type="PANTHER" id="PTHR42920">
    <property type="entry name" value="OS03G0707200 PROTEIN-RELATED"/>
    <property type="match status" value="1"/>
</dbReference>
<dbReference type="InterPro" id="IPR051258">
    <property type="entry name" value="Diverse_Substrate_Transporter"/>
</dbReference>
<feature type="transmembrane region" description="Helical" evidence="7">
    <location>
        <begin position="190"/>
        <end position="209"/>
    </location>
</feature>
<dbReference type="SUPFAM" id="SSF103481">
    <property type="entry name" value="Multidrug resistance efflux transporter EmrE"/>
    <property type="match status" value="2"/>
</dbReference>